<gene>
    <name evidence="1" type="ORF">VTAP4600_A1713</name>
</gene>
<dbReference type="Proteomes" id="UP000235828">
    <property type="component" value="Chromosome A"/>
</dbReference>
<evidence type="ECO:0000313" key="2">
    <source>
        <dbReference type="Proteomes" id="UP000235828"/>
    </source>
</evidence>
<proteinExistence type="predicted"/>
<reference evidence="1 2" key="1">
    <citation type="submission" date="2017-10" db="EMBL/GenBank/DDBJ databases">
        <authorList>
            <person name="Banno H."/>
            <person name="Chua N.-H."/>
        </authorList>
    </citation>
    <scope>NUCLEOTIDE SEQUENCE [LARGE SCALE GENOMIC DNA]</scope>
    <source>
        <strain evidence="1">Vibrio tapetis CECT4600</strain>
    </source>
</reference>
<dbReference type="KEGG" id="vta:A1713"/>
<keyword evidence="2" id="KW-1185">Reference proteome</keyword>
<dbReference type="EMBL" id="LT960611">
    <property type="protein sequence ID" value="SON49692.1"/>
    <property type="molecule type" value="Genomic_DNA"/>
</dbReference>
<sequence length="100" mass="11186">MKQFNIDESTLRQLIKEVIAQVLNEYKGELVDKLGSKNAVVPRTQSTQVSSPLTESKINALYKQGITEMELPPQCVVTPLAKAKARQLNITLNYNNRSTP</sequence>
<protein>
    <submittedName>
        <fullName evidence="1">Uncharacterized protein</fullName>
    </submittedName>
</protein>
<accession>A0A2N8ZCS3</accession>
<organism evidence="1 2">
    <name type="scientific">Vibrio tapetis subsp. tapetis</name>
    <dbReference type="NCBI Taxonomy" id="1671868"/>
    <lineage>
        <taxon>Bacteria</taxon>
        <taxon>Pseudomonadati</taxon>
        <taxon>Pseudomonadota</taxon>
        <taxon>Gammaproteobacteria</taxon>
        <taxon>Vibrionales</taxon>
        <taxon>Vibrionaceae</taxon>
        <taxon>Vibrio</taxon>
    </lineage>
</organism>
<evidence type="ECO:0000313" key="1">
    <source>
        <dbReference type="EMBL" id="SON49692.1"/>
    </source>
</evidence>
<name>A0A2N8ZCS3_9VIBR</name>
<dbReference type="RefSeq" id="WP_102522316.1">
    <property type="nucleotide sequence ID" value="NZ_LT960611.1"/>
</dbReference>
<dbReference type="AlphaFoldDB" id="A0A2N8ZCS3"/>